<dbReference type="Gene3D" id="3.30.450.40">
    <property type="match status" value="1"/>
</dbReference>
<keyword evidence="2" id="KW-0175">Coiled coil</keyword>
<dbReference type="Pfam" id="PF01590">
    <property type="entry name" value="GAF"/>
    <property type="match status" value="1"/>
</dbReference>
<gene>
    <name evidence="6" type="ORF">JIG36_33670</name>
</gene>
<comment type="subcellular location">
    <subcellularLocation>
        <location evidence="1">Membrane</location>
        <topology evidence="1">Single-pass membrane protein</topology>
    </subcellularLocation>
</comment>
<dbReference type="SUPFAM" id="SSF55781">
    <property type="entry name" value="GAF domain-like"/>
    <property type="match status" value="1"/>
</dbReference>
<dbReference type="Proteomes" id="UP000632138">
    <property type="component" value="Unassembled WGS sequence"/>
</dbReference>
<dbReference type="PROSITE" id="PS50887">
    <property type="entry name" value="GGDEF"/>
    <property type="match status" value="1"/>
</dbReference>
<evidence type="ECO:0000256" key="2">
    <source>
        <dbReference type="SAM" id="Coils"/>
    </source>
</evidence>
<dbReference type="InterPro" id="IPR011009">
    <property type="entry name" value="Kinase-like_dom_sf"/>
</dbReference>
<dbReference type="CDD" id="cd14014">
    <property type="entry name" value="STKc_PknB_like"/>
    <property type="match status" value="1"/>
</dbReference>
<dbReference type="SMART" id="SM00220">
    <property type="entry name" value="S_TKc"/>
    <property type="match status" value="1"/>
</dbReference>
<feature type="coiled-coil region" evidence="2">
    <location>
        <begin position="1412"/>
        <end position="1439"/>
    </location>
</feature>
<dbReference type="RefSeq" id="WP_307873017.1">
    <property type="nucleotide sequence ID" value="NZ_JAENHP010000015.1"/>
</dbReference>
<dbReference type="SUPFAM" id="SSF56112">
    <property type="entry name" value="Protein kinase-like (PK-like)"/>
    <property type="match status" value="1"/>
</dbReference>
<dbReference type="PANTHER" id="PTHR43642:SF1">
    <property type="entry name" value="HYBRID SIGNAL TRANSDUCTION HISTIDINE KINASE G"/>
    <property type="match status" value="1"/>
</dbReference>
<comment type="caution">
    <text evidence="6">The sequence shown here is derived from an EMBL/GenBank/DDBJ whole genome shotgun (WGS) entry which is preliminary data.</text>
</comment>
<dbReference type="PROSITE" id="PS50011">
    <property type="entry name" value="PROTEIN_KINASE_DOM"/>
    <property type="match status" value="1"/>
</dbReference>
<evidence type="ECO:0000313" key="7">
    <source>
        <dbReference type="Proteomes" id="UP000632138"/>
    </source>
</evidence>
<evidence type="ECO:0000313" key="6">
    <source>
        <dbReference type="EMBL" id="MBM2620470.1"/>
    </source>
</evidence>
<dbReference type="NCBIfam" id="TIGR00254">
    <property type="entry name" value="GGDEF"/>
    <property type="match status" value="1"/>
</dbReference>
<organism evidence="6 7">
    <name type="scientific">Paractinoplanes ovalisporus</name>
    <dbReference type="NCBI Taxonomy" id="2810368"/>
    <lineage>
        <taxon>Bacteria</taxon>
        <taxon>Bacillati</taxon>
        <taxon>Actinomycetota</taxon>
        <taxon>Actinomycetes</taxon>
        <taxon>Micromonosporales</taxon>
        <taxon>Micromonosporaceae</taxon>
        <taxon>Paractinoplanes</taxon>
    </lineage>
</organism>
<dbReference type="Gene3D" id="3.40.50.300">
    <property type="entry name" value="P-loop containing nucleotide triphosphate hydrolases"/>
    <property type="match status" value="1"/>
</dbReference>
<feature type="region of interest" description="Disordered" evidence="3">
    <location>
        <begin position="1022"/>
        <end position="1041"/>
    </location>
</feature>
<dbReference type="InterPro" id="IPR000160">
    <property type="entry name" value="GGDEF_dom"/>
</dbReference>
<dbReference type="InterPro" id="IPR041664">
    <property type="entry name" value="AAA_16"/>
</dbReference>
<dbReference type="InterPro" id="IPR003018">
    <property type="entry name" value="GAF"/>
</dbReference>
<dbReference type="Pfam" id="PF00069">
    <property type="entry name" value="Pkinase"/>
    <property type="match status" value="1"/>
</dbReference>
<dbReference type="InterPro" id="IPR000719">
    <property type="entry name" value="Prot_kinase_dom"/>
</dbReference>
<reference evidence="6 7" key="1">
    <citation type="submission" date="2021-01" db="EMBL/GenBank/DDBJ databases">
        <title>Actinoplanes sp. nov. LDG1-06 isolated from lichen.</title>
        <authorList>
            <person name="Saeng-In P."/>
            <person name="Phongsopitanun W."/>
            <person name="Kanchanasin P."/>
            <person name="Yuki M."/>
            <person name="Kudo T."/>
            <person name="Ohkuma M."/>
            <person name="Tanasupawat S."/>
        </authorList>
    </citation>
    <scope>NUCLEOTIDE SEQUENCE [LARGE SCALE GENOMIC DNA]</scope>
    <source>
        <strain evidence="6 7">LDG1-06</strain>
    </source>
</reference>
<dbReference type="Pfam" id="PF00990">
    <property type="entry name" value="GGDEF"/>
    <property type="match status" value="1"/>
</dbReference>
<sequence length="1602" mass="173075">MLYQSMRTRVVRDGTLIRKYPLGLDAAQRLSAELAVLRQLAGVPGVPRLTPDQQPGAVTVLDPRGTIISELPAPWPVEPLLGLACELAGVLGGIHRRGIVHRDVNPGNILVSPDRRSPTLIDFELSVPTTEVGGDVAGTVPYLAPEQTGRTGRRVDHRADLYALGATLFELATGSPPFGSDRDPLHLIHDHLAKVPPSPAQANPEVPELFAAVVLRLLEKEPEQRYQSAEGLEYDLRRIHDAYVAGTDIALTLAERDFPIHLEAPSRLIGRKQPLGELEQVVARTASGASGIVLITGPPGVGKTSLVNRLRPAITECRGHLVAGKFDQYQRDIGSDAVRQAFCALGNQLLTESDTELARLRVDLVRALGPNARLAATALPPFAALLGVQAEVDDDPLHMADRLHQMSSDLIRVVARPATPLIIFLDDLQWAGPPAYRFLDSILHTNFAGLLVIGAYRDAEVDAAHPLSAVIAKLHHASIDAHHLHLDNLSPSSLSELIAAMLRMPPAEAEPLARALSDRTKGNPFDTVELINALRRDGALVPDGDRWTWDPGTIRRFVGRSEVVDMVTARIDALPDKTQTLLDVMARLGESATLHLVHVAADRCVDSVRVDLMPAVEEGLVTIGTEEAPVVAFSHDRVQQAAFGRITPDRHERLALDIARRLAQDEGFSLTAAQQYRRAAALVTDKDERPLAAALLRQAGRLMRSLFDHTSAEAFLSAASSLLSVTDSGYRETQAAWHVALCSLGRYADADAVFAGMDLDRTDASELNEAYIMQVSGLAVRGRAGEALTLGLRGLSSLGIDVPAPGQMNQSASAGFSTALAWLAETDPDYDLRRPLLNDSRLLAVTRLIDRLALVAFYADRTTMQWLTTVAVSIWTNHGAAAELIHPMSHIGEVLADRKDYRASHDAMSRITAVGTARHWDFDTARVQAAHLLTTFTWYESLEEGLRLARETRENLLRGGLVVEAAGTYFGSIPQTLDCADLDSFEAEVDSAQAVAERTGMAPLFSVFSDYRRLAESLRTDAAEPRLPSGDDDDSRSESGGLMAASERLVGAVLRALTAAVYHDEAELARSGAHASEFSTGVTISYLTVQAHLVAALGAALRARSAADPALRAAALSDLVASRDFLAARAAEQVSNFRHLQHFTDGMLAWSSGSFENAAKAFDAALVDVAAVNRPFHAALLAEHAGLFYLAHGMEHVGRQLLSDALHRYASWGAHGKVRHLASAHEFLVAAFEPQMGQSQSLNLSSDTLDATGVLEAARALSSETEIDRLRTAVEHVLGAMTGATAVHLLLWDSDGDGWVLPAAGSRPAISHTQVDARTLLPLSAIRYVERTREPMLVDDASQDDRVARDPYLAGAEHCSLLVVPVLSQGMPVAMLVLENMLSRRAFTSARVNAVAMLAGQLTVSLENARLYAKLERKVAERTEELAQANRQLELLTITDALTGLPNRRRIAEVLEAEWQRSLRTGTSLGLAMIDIDNFKAYNDHYGHQGGDECLRQVGQTLLAGARSSDLVARYGGEEFCVIMPGANDDNASRAAERIRAAVADVRVPHAAVASGIVTISVGVTSLIPSADTQPDHLIETADQALYEAKRLGRNRIATLVR</sequence>
<dbReference type="CDD" id="cd01949">
    <property type="entry name" value="GGDEF"/>
    <property type="match status" value="1"/>
</dbReference>
<dbReference type="InterPro" id="IPR029016">
    <property type="entry name" value="GAF-like_dom_sf"/>
</dbReference>
<evidence type="ECO:0000256" key="3">
    <source>
        <dbReference type="SAM" id="MobiDB-lite"/>
    </source>
</evidence>
<dbReference type="SUPFAM" id="SSF52540">
    <property type="entry name" value="P-loop containing nucleoside triphosphate hydrolases"/>
    <property type="match status" value="1"/>
</dbReference>
<dbReference type="Gene3D" id="1.10.510.10">
    <property type="entry name" value="Transferase(Phosphotransferase) domain 1"/>
    <property type="match status" value="1"/>
</dbReference>
<dbReference type="InterPro" id="IPR029787">
    <property type="entry name" value="Nucleotide_cyclase"/>
</dbReference>
<feature type="domain" description="Protein kinase" evidence="4">
    <location>
        <begin position="1"/>
        <end position="243"/>
    </location>
</feature>
<protein>
    <submittedName>
        <fullName evidence="6">Diguanylate cyclase</fullName>
    </submittedName>
</protein>
<dbReference type="InterPro" id="IPR027417">
    <property type="entry name" value="P-loop_NTPase"/>
</dbReference>
<dbReference type="SMART" id="SM00065">
    <property type="entry name" value="GAF"/>
    <property type="match status" value="1"/>
</dbReference>
<accession>A0ABS2AKX6</accession>
<dbReference type="InterPro" id="IPR053159">
    <property type="entry name" value="Hybrid_Histidine_Kinase"/>
</dbReference>
<dbReference type="EMBL" id="JAENHP010000015">
    <property type="protein sequence ID" value="MBM2620470.1"/>
    <property type="molecule type" value="Genomic_DNA"/>
</dbReference>
<evidence type="ECO:0000259" key="4">
    <source>
        <dbReference type="PROSITE" id="PS50011"/>
    </source>
</evidence>
<evidence type="ECO:0000259" key="5">
    <source>
        <dbReference type="PROSITE" id="PS50887"/>
    </source>
</evidence>
<dbReference type="Gene3D" id="3.30.70.270">
    <property type="match status" value="1"/>
</dbReference>
<keyword evidence="7" id="KW-1185">Reference proteome</keyword>
<dbReference type="Pfam" id="PF13191">
    <property type="entry name" value="AAA_16"/>
    <property type="match status" value="1"/>
</dbReference>
<feature type="domain" description="GGDEF" evidence="5">
    <location>
        <begin position="1467"/>
        <end position="1602"/>
    </location>
</feature>
<dbReference type="InterPro" id="IPR043128">
    <property type="entry name" value="Rev_trsase/Diguanyl_cyclase"/>
</dbReference>
<dbReference type="SMART" id="SM00267">
    <property type="entry name" value="GGDEF"/>
    <property type="match status" value="1"/>
</dbReference>
<evidence type="ECO:0000256" key="1">
    <source>
        <dbReference type="ARBA" id="ARBA00004167"/>
    </source>
</evidence>
<proteinExistence type="predicted"/>
<dbReference type="PANTHER" id="PTHR43642">
    <property type="entry name" value="HYBRID SIGNAL TRANSDUCTION HISTIDINE KINASE G"/>
    <property type="match status" value="1"/>
</dbReference>
<name>A0ABS2AKX6_9ACTN</name>
<dbReference type="SUPFAM" id="SSF55073">
    <property type="entry name" value="Nucleotide cyclase"/>
    <property type="match status" value="1"/>
</dbReference>